<dbReference type="InterPro" id="IPR042178">
    <property type="entry name" value="Serpin_sf_1"/>
</dbReference>
<comment type="similarity">
    <text evidence="1">Belongs to the serpin family.</text>
</comment>
<name>A0A9W6R5S2_9PSEU</name>
<dbReference type="SUPFAM" id="SSF56574">
    <property type="entry name" value="Serpins"/>
    <property type="match status" value="1"/>
</dbReference>
<keyword evidence="3" id="KW-0378">Hydrolase</keyword>
<dbReference type="Proteomes" id="UP001165136">
    <property type="component" value="Unassembled WGS sequence"/>
</dbReference>
<dbReference type="InterPro" id="IPR023795">
    <property type="entry name" value="Serpin_CS"/>
</dbReference>
<keyword evidence="3" id="KW-0645">Protease</keyword>
<dbReference type="PANTHER" id="PTHR11461:SF211">
    <property type="entry name" value="GH10112P-RELATED"/>
    <property type="match status" value="1"/>
</dbReference>
<dbReference type="InterPro" id="IPR036186">
    <property type="entry name" value="Serpin_sf"/>
</dbReference>
<evidence type="ECO:0000256" key="1">
    <source>
        <dbReference type="RuleBase" id="RU000411"/>
    </source>
</evidence>
<protein>
    <submittedName>
        <fullName evidence="3">Serine protease</fullName>
    </submittedName>
</protein>
<keyword evidence="4" id="KW-1185">Reference proteome</keyword>
<comment type="caution">
    <text evidence="3">The sequence shown here is derived from an EMBL/GenBank/DDBJ whole genome shotgun (WGS) entry which is preliminary data.</text>
</comment>
<reference evidence="3" key="1">
    <citation type="submission" date="2023-03" db="EMBL/GenBank/DDBJ databases">
        <title>Amycolatopsis taiwanensis NBRC 103393.</title>
        <authorList>
            <person name="Ichikawa N."/>
            <person name="Sato H."/>
            <person name="Tonouchi N."/>
        </authorList>
    </citation>
    <scope>NUCLEOTIDE SEQUENCE</scope>
    <source>
        <strain evidence="3">NBRC 103393</strain>
    </source>
</reference>
<dbReference type="InterPro" id="IPR023796">
    <property type="entry name" value="Serpin_dom"/>
</dbReference>
<dbReference type="InterPro" id="IPR042185">
    <property type="entry name" value="Serpin_sf_2"/>
</dbReference>
<feature type="domain" description="Serpin" evidence="2">
    <location>
        <begin position="18"/>
        <end position="373"/>
    </location>
</feature>
<evidence type="ECO:0000313" key="4">
    <source>
        <dbReference type="Proteomes" id="UP001165136"/>
    </source>
</evidence>
<proteinExistence type="inferred from homology"/>
<dbReference type="Pfam" id="PF00079">
    <property type="entry name" value="Serpin"/>
    <property type="match status" value="1"/>
</dbReference>
<dbReference type="CDD" id="cd19590">
    <property type="entry name" value="serpin_thermopin-like"/>
    <property type="match status" value="1"/>
</dbReference>
<dbReference type="SMART" id="SM00093">
    <property type="entry name" value="SERPIN"/>
    <property type="match status" value="1"/>
</dbReference>
<dbReference type="EMBL" id="BSTI01000019">
    <property type="protein sequence ID" value="GLY69949.1"/>
    <property type="molecule type" value="Genomic_DNA"/>
</dbReference>
<organism evidence="3 4">
    <name type="scientific">Amycolatopsis taiwanensis</name>
    <dbReference type="NCBI Taxonomy" id="342230"/>
    <lineage>
        <taxon>Bacteria</taxon>
        <taxon>Bacillati</taxon>
        <taxon>Actinomycetota</taxon>
        <taxon>Actinomycetes</taxon>
        <taxon>Pseudonocardiales</taxon>
        <taxon>Pseudonocardiaceae</taxon>
        <taxon>Amycolatopsis</taxon>
    </lineage>
</organism>
<dbReference type="GO" id="GO:0004867">
    <property type="term" value="F:serine-type endopeptidase inhibitor activity"/>
    <property type="evidence" value="ECO:0007669"/>
    <property type="project" value="InterPro"/>
</dbReference>
<dbReference type="Gene3D" id="2.30.39.10">
    <property type="entry name" value="Alpha-1-antitrypsin, domain 1"/>
    <property type="match status" value="1"/>
</dbReference>
<sequence length="373" mass="40748">MTKPKLRGPERDHLRFCFALHRIVAGDGGDSCFSPYSVASALGLTAQAARGETADELVRLLTGGDPDIAKQAELLRAAATLPEQSGREAPVLEVANTLWSAEELELEQDFVGELAAWPRGEVKPAPFATDPERARLMINAEVAGTTHDLIPQLLPPGAVHRDTLASLVNALYLKSSWVHPFRRTEEADFHSPSGTRRVPMMRQAELHGYAAANGWQLVELGAVGRVSAIILLPDQSLAEQESSLDESAFANLLSRKATRQVQLSMPKFRVDTRSTLGELLPALGVRTMFDRDAADFTRLTPVRPVWVDNVVHQAVLRLDEEGLEGAAATAVTMRTLSMITAEPVEVVVDRPFLLLVRHAEAGVVYFFARVVEP</sequence>
<dbReference type="GO" id="GO:0006508">
    <property type="term" value="P:proteolysis"/>
    <property type="evidence" value="ECO:0007669"/>
    <property type="project" value="UniProtKB-KW"/>
</dbReference>
<dbReference type="Gene3D" id="3.30.497.10">
    <property type="entry name" value="Antithrombin, subunit I, domain 2"/>
    <property type="match status" value="1"/>
</dbReference>
<evidence type="ECO:0000313" key="3">
    <source>
        <dbReference type="EMBL" id="GLY69949.1"/>
    </source>
</evidence>
<dbReference type="PROSITE" id="PS00284">
    <property type="entry name" value="SERPIN"/>
    <property type="match status" value="1"/>
</dbReference>
<dbReference type="GO" id="GO:0005615">
    <property type="term" value="C:extracellular space"/>
    <property type="evidence" value="ECO:0007669"/>
    <property type="project" value="InterPro"/>
</dbReference>
<dbReference type="RefSeq" id="WP_285489308.1">
    <property type="nucleotide sequence ID" value="NZ_BSTI01000019.1"/>
</dbReference>
<gene>
    <name evidence="3" type="ORF">Atai01_65680</name>
</gene>
<dbReference type="PANTHER" id="PTHR11461">
    <property type="entry name" value="SERINE PROTEASE INHIBITOR, SERPIN"/>
    <property type="match status" value="1"/>
</dbReference>
<accession>A0A9W6R5S2</accession>
<dbReference type="AlphaFoldDB" id="A0A9W6R5S2"/>
<dbReference type="GO" id="GO:0008233">
    <property type="term" value="F:peptidase activity"/>
    <property type="evidence" value="ECO:0007669"/>
    <property type="project" value="UniProtKB-KW"/>
</dbReference>
<evidence type="ECO:0000259" key="2">
    <source>
        <dbReference type="SMART" id="SM00093"/>
    </source>
</evidence>
<dbReference type="InterPro" id="IPR000215">
    <property type="entry name" value="Serpin_fam"/>
</dbReference>